<dbReference type="Pfam" id="PF21922">
    <property type="entry name" value="PBP_dimer_2"/>
    <property type="match status" value="1"/>
</dbReference>
<dbReference type="GO" id="GO:0008800">
    <property type="term" value="F:beta-lactamase activity"/>
    <property type="evidence" value="ECO:0007669"/>
    <property type="project" value="UniProtKB-UniRule"/>
</dbReference>
<dbReference type="GO" id="GO:0071555">
    <property type="term" value="P:cell wall organization"/>
    <property type="evidence" value="ECO:0007669"/>
    <property type="project" value="TreeGrafter"/>
</dbReference>
<dbReference type="GO" id="GO:0071972">
    <property type="term" value="F:peptidoglycan L,D-transpeptidase activity"/>
    <property type="evidence" value="ECO:0007669"/>
    <property type="project" value="TreeGrafter"/>
</dbReference>
<evidence type="ECO:0000256" key="3">
    <source>
        <dbReference type="ARBA" id="ARBA00022729"/>
    </source>
</evidence>
<comment type="catalytic activity">
    <reaction evidence="6">
        <text>a beta-lactam + H2O = a substituted beta-amino acid</text>
        <dbReference type="Rhea" id="RHEA:20401"/>
        <dbReference type="ChEBI" id="CHEBI:15377"/>
        <dbReference type="ChEBI" id="CHEBI:35627"/>
        <dbReference type="ChEBI" id="CHEBI:140347"/>
        <dbReference type="EC" id="3.5.2.6"/>
    </reaction>
</comment>
<dbReference type="GO" id="GO:0017001">
    <property type="term" value="P:antibiotic catabolic process"/>
    <property type="evidence" value="ECO:0007669"/>
    <property type="project" value="InterPro"/>
</dbReference>
<protein>
    <recommendedName>
        <fullName evidence="2 6">Beta-lactamase</fullName>
        <ecNumber evidence="2 6">3.5.2.6</ecNumber>
    </recommendedName>
</protein>
<dbReference type="InterPro" id="IPR001460">
    <property type="entry name" value="PCN-bd_Tpept"/>
</dbReference>
<evidence type="ECO:0000256" key="5">
    <source>
        <dbReference type="ARBA" id="ARBA00023251"/>
    </source>
</evidence>
<gene>
    <name evidence="10" type="ORF">SAMN02745110_01091</name>
</gene>
<dbReference type="PANTHER" id="PTHR30627:SF24">
    <property type="entry name" value="PENICILLIN-BINDING PROTEIN 4B"/>
    <property type="match status" value="1"/>
</dbReference>
<dbReference type="GO" id="GO:0016740">
    <property type="term" value="F:transferase activity"/>
    <property type="evidence" value="ECO:0007669"/>
    <property type="project" value="UniProtKB-KW"/>
</dbReference>
<evidence type="ECO:0000313" key="11">
    <source>
        <dbReference type="Proteomes" id="UP000189857"/>
    </source>
</evidence>
<keyword evidence="4 6" id="KW-0378">Hydrolase</keyword>
<feature type="domain" description="Penicillin-binding protein transpeptidase" evidence="8">
    <location>
        <begin position="187"/>
        <end position="499"/>
    </location>
</feature>
<evidence type="ECO:0000256" key="1">
    <source>
        <dbReference type="ARBA" id="ARBA00007898"/>
    </source>
</evidence>
<keyword evidence="3" id="KW-0732">Signal</keyword>
<evidence type="ECO:0000313" key="10">
    <source>
        <dbReference type="EMBL" id="SJZ61570.1"/>
    </source>
</evidence>
<dbReference type="Gene3D" id="3.90.1310.10">
    <property type="entry name" value="Penicillin-binding protein 2a (Domain 2)"/>
    <property type="match status" value="1"/>
</dbReference>
<dbReference type="PROSITE" id="PS00337">
    <property type="entry name" value="BETA_LACTAMASE_D"/>
    <property type="match status" value="1"/>
</dbReference>
<feature type="domain" description="Penicillin binding protein A dimerisation" evidence="9">
    <location>
        <begin position="87"/>
        <end position="166"/>
    </location>
</feature>
<dbReference type="AlphaFoldDB" id="A0A1T4M3K5"/>
<dbReference type="GO" id="GO:0046677">
    <property type="term" value="P:response to antibiotic"/>
    <property type="evidence" value="ECO:0007669"/>
    <property type="project" value="UniProtKB-UniRule"/>
</dbReference>
<evidence type="ECO:0000256" key="6">
    <source>
        <dbReference type="RuleBase" id="RU361140"/>
    </source>
</evidence>
<dbReference type="InterPro" id="IPR050515">
    <property type="entry name" value="Beta-lactam/transpept"/>
</dbReference>
<comment type="similarity">
    <text evidence="1 6">Belongs to the class-D beta-lactamase family.</text>
</comment>
<proteinExistence type="inferred from homology"/>
<sequence length="505" mass="56444">MSKKKNNESLNQPKKEISIDSFMKHEEDVKAKLKRKNRPIVVMTYIMAVLFLALFGHIIFYMIHDSKKVIANANNKRQDYLSKYVIRGNIESIDGTVLARTDVDEDGNESRYYPEGSEYAHVVGYNEYGRSGVELDYNFELLTSNDNIVSKLQQDFKEKKNPGDTVVLTIDSRLQDAAYYALGDCSGAAIVIEPDTGKILAMISKPSFDPNEINEVWDYIHSDEGKDSTIMLNRVTNGLYAPGSTFKIVTALEYMRENPNYEDYEFECEGTTVVNGVEISCANDNVHGTVTLADSIAYSCNTSFSNIGSKLDKGSYRKTAEELLFNKELPYDGSYEKSSFIINEQSSSSSIPQTAIGQGDTNITPLHNAMIMCGIANGGLVKKPYVVDSIKNVSGIQVKKYKSKDSVKIMSSDEAKNLTEMLKGVCEYGTASSYFEYSDYTVAGKTGTAEYDNEGNCNSWFVGYSNIERPDIVVSVIVEDYTTNQTSGSYVAKQIFDAYYEYHEK</sequence>
<dbReference type="Proteomes" id="UP000189857">
    <property type="component" value="Unassembled WGS sequence"/>
</dbReference>
<accession>A0A1T4M3K5</accession>
<keyword evidence="5 6" id="KW-0046">Antibiotic resistance</keyword>
<evidence type="ECO:0000259" key="9">
    <source>
        <dbReference type="Pfam" id="PF21922"/>
    </source>
</evidence>
<evidence type="ECO:0000256" key="4">
    <source>
        <dbReference type="ARBA" id="ARBA00022801"/>
    </source>
</evidence>
<dbReference type="EC" id="3.5.2.6" evidence="2 6"/>
<dbReference type="InterPro" id="IPR054120">
    <property type="entry name" value="PBPA_dimer"/>
</dbReference>
<evidence type="ECO:0000256" key="2">
    <source>
        <dbReference type="ARBA" id="ARBA00012865"/>
    </source>
</evidence>
<dbReference type="Gene3D" id="3.40.710.10">
    <property type="entry name" value="DD-peptidase/beta-lactamase superfamily"/>
    <property type="match status" value="1"/>
</dbReference>
<reference evidence="10 11" key="1">
    <citation type="submission" date="2017-02" db="EMBL/GenBank/DDBJ databases">
        <authorList>
            <person name="Peterson S.W."/>
        </authorList>
    </citation>
    <scope>NUCLEOTIDE SEQUENCE [LARGE SCALE GENOMIC DNA]</scope>
    <source>
        <strain evidence="10 11">ATCC 17233</strain>
    </source>
</reference>
<keyword evidence="10" id="KW-0808">Transferase</keyword>
<dbReference type="EMBL" id="FUXA01000006">
    <property type="protein sequence ID" value="SJZ61570.1"/>
    <property type="molecule type" value="Genomic_DNA"/>
</dbReference>
<dbReference type="GO" id="GO:0008658">
    <property type="term" value="F:penicillin binding"/>
    <property type="evidence" value="ECO:0007669"/>
    <property type="project" value="InterPro"/>
</dbReference>
<keyword evidence="7" id="KW-0812">Transmembrane</keyword>
<dbReference type="InterPro" id="IPR002137">
    <property type="entry name" value="Beta-lactam_class-D_AS"/>
</dbReference>
<dbReference type="GO" id="GO:0005886">
    <property type="term" value="C:plasma membrane"/>
    <property type="evidence" value="ECO:0007669"/>
    <property type="project" value="TreeGrafter"/>
</dbReference>
<organism evidence="10 11">
    <name type="scientific">Eubacterium ruminantium</name>
    <dbReference type="NCBI Taxonomy" id="42322"/>
    <lineage>
        <taxon>Bacteria</taxon>
        <taxon>Bacillati</taxon>
        <taxon>Bacillota</taxon>
        <taxon>Clostridia</taxon>
        <taxon>Eubacteriales</taxon>
        <taxon>Eubacteriaceae</taxon>
        <taxon>Eubacterium</taxon>
    </lineage>
</organism>
<feature type="transmembrane region" description="Helical" evidence="7">
    <location>
        <begin position="40"/>
        <end position="63"/>
    </location>
</feature>
<keyword evidence="11" id="KW-1185">Reference proteome</keyword>
<evidence type="ECO:0000259" key="8">
    <source>
        <dbReference type="Pfam" id="PF00905"/>
    </source>
</evidence>
<keyword evidence="7" id="KW-1133">Transmembrane helix</keyword>
<keyword evidence="7" id="KW-0472">Membrane</keyword>
<dbReference type="Pfam" id="PF00905">
    <property type="entry name" value="Transpeptidase"/>
    <property type="match status" value="1"/>
</dbReference>
<name>A0A1T4M3K5_9FIRM</name>
<dbReference type="PANTHER" id="PTHR30627">
    <property type="entry name" value="PEPTIDOGLYCAN D,D-TRANSPEPTIDASE"/>
    <property type="match status" value="1"/>
</dbReference>
<evidence type="ECO:0000256" key="7">
    <source>
        <dbReference type="SAM" id="Phobius"/>
    </source>
</evidence>
<dbReference type="RefSeq" id="WP_242870169.1">
    <property type="nucleotide sequence ID" value="NZ_FMTO01000004.1"/>
</dbReference>
<dbReference type="InterPro" id="IPR012338">
    <property type="entry name" value="Beta-lactam/transpept-like"/>
</dbReference>
<dbReference type="SUPFAM" id="SSF56601">
    <property type="entry name" value="beta-lactamase/transpeptidase-like"/>
    <property type="match status" value="1"/>
</dbReference>